<dbReference type="PANTHER" id="PTHR43094">
    <property type="entry name" value="AMINOTRANSFERASE"/>
    <property type="match status" value="1"/>
</dbReference>
<dbReference type="GO" id="GO:0005829">
    <property type="term" value="C:cytosol"/>
    <property type="evidence" value="ECO:0007669"/>
    <property type="project" value="TreeGrafter"/>
</dbReference>
<accession>A0AAN7C4W1</accession>
<dbReference type="Gene3D" id="3.90.1150.10">
    <property type="entry name" value="Aspartate Aminotransferase, domain 1"/>
    <property type="match status" value="1"/>
</dbReference>
<reference evidence="4" key="2">
    <citation type="submission" date="2023-05" db="EMBL/GenBank/DDBJ databases">
        <authorList>
            <consortium name="Lawrence Berkeley National Laboratory"/>
            <person name="Steindorff A."/>
            <person name="Hensen N."/>
            <person name="Bonometti L."/>
            <person name="Westerberg I."/>
            <person name="Brannstrom I.O."/>
            <person name="Guillou S."/>
            <person name="Cros-Aarteil S."/>
            <person name="Calhoun S."/>
            <person name="Haridas S."/>
            <person name="Kuo A."/>
            <person name="Mondo S."/>
            <person name="Pangilinan J."/>
            <person name="Riley R."/>
            <person name="Labutti K."/>
            <person name="Andreopoulos B."/>
            <person name="Lipzen A."/>
            <person name="Chen C."/>
            <person name="Yanf M."/>
            <person name="Daum C."/>
            <person name="Ng V."/>
            <person name="Clum A."/>
            <person name="Ohm R."/>
            <person name="Martin F."/>
            <person name="Silar P."/>
            <person name="Natvig D."/>
            <person name="Lalanne C."/>
            <person name="Gautier V."/>
            <person name="Ament-Velasquez S.L."/>
            <person name="Kruys A."/>
            <person name="Hutchinson M.I."/>
            <person name="Powell A.J."/>
            <person name="Barry K."/>
            <person name="Miller A.N."/>
            <person name="Grigoriev I.V."/>
            <person name="Debuchy R."/>
            <person name="Gladieux P."/>
            <person name="Thoren M.H."/>
            <person name="Johannesson H."/>
        </authorList>
    </citation>
    <scope>NUCLEOTIDE SEQUENCE</scope>
    <source>
        <strain evidence="4">CBS 532.94</strain>
    </source>
</reference>
<evidence type="ECO:0000256" key="1">
    <source>
        <dbReference type="ARBA" id="ARBA00008954"/>
    </source>
</evidence>
<organism evidence="4 5">
    <name type="scientific">Achaetomium macrosporum</name>
    <dbReference type="NCBI Taxonomy" id="79813"/>
    <lineage>
        <taxon>Eukaryota</taxon>
        <taxon>Fungi</taxon>
        <taxon>Dikarya</taxon>
        <taxon>Ascomycota</taxon>
        <taxon>Pezizomycotina</taxon>
        <taxon>Sordariomycetes</taxon>
        <taxon>Sordariomycetidae</taxon>
        <taxon>Sordariales</taxon>
        <taxon>Chaetomiaceae</taxon>
        <taxon>Achaetomium</taxon>
    </lineage>
</organism>
<dbReference type="Pfam" id="PF00202">
    <property type="entry name" value="Aminotran_3"/>
    <property type="match status" value="1"/>
</dbReference>
<dbReference type="Proteomes" id="UP001303760">
    <property type="component" value="Unassembled WGS sequence"/>
</dbReference>
<proteinExistence type="inferred from homology"/>
<dbReference type="Gene3D" id="3.40.640.10">
    <property type="entry name" value="Type I PLP-dependent aspartate aminotransferase-like (Major domain)"/>
    <property type="match status" value="1"/>
</dbReference>
<dbReference type="InterPro" id="IPR015422">
    <property type="entry name" value="PyrdxlP-dep_Trfase_small"/>
</dbReference>
<dbReference type="InterPro" id="IPR015424">
    <property type="entry name" value="PyrdxlP-dep_Trfase"/>
</dbReference>
<dbReference type="GO" id="GO:0030170">
    <property type="term" value="F:pyridoxal phosphate binding"/>
    <property type="evidence" value="ECO:0007669"/>
    <property type="project" value="InterPro"/>
</dbReference>
<protein>
    <submittedName>
        <fullName evidence="4">Pyridoxal phosphate-dependent transferase</fullName>
    </submittedName>
</protein>
<sequence length="475" mass="51196">MGNFKTAYRSSACPAEEETAITDSSSDLSHRQTPASELLILRKAKGHYWYPSHGPKILDACGGAGVGAGVACLGHGRRDIIKAVTSQMTSYTYASYAHFQTRSVQELSDWLIKSTGGRMQKVYVMCSGSEAMEAALKLSIEYFQWHGQPSRVNFIARHESYHGTTLSALSVSGHVARREPFHSVLIPARFHRIPACNPYRQRLSPSETDAEFVARKAAELEAEFARLGPSTVAAVVGAALGCVPAVKGYLSAVKAVCERHGALLVLDDVMCGMGRTGFLHAWQGEDEGGVGVVPDLQTIAKGFGGGYQPASALLVGEKVARLMEREGKVFTHGHTYQNHPVVAAAALAVQRVVEREGLLGNVRIKGVLLERLLRERLGGHPNVGDIRGKGLFWGVECVKDKTTKEPFAPGLGIAERVHKTAVTDFRVLVYHGQGCAGGGRGDHIMIMPAYDISSGLIAGIVERVACAVEDVFRHL</sequence>
<reference evidence="4" key="1">
    <citation type="journal article" date="2023" name="Mol. Phylogenet. Evol.">
        <title>Genome-scale phylogeny and comparative genomics of the fungal order Sordariales.</title>
        <authorList>
            <person name="Hensen N."/>
            <person name="Bonometti L."/>
            <person name="Westerberg I."/>
            <person name="Brannstrom I.O."/>
            <person name="Guillou S."/>
            <person name="Cros-Aarteil S."/>
            <person name="Calhoun S."/>
            <person name="Haridas S."/>
            <person name="Kuo A."/>
            <person name="Mondo S."/>
            <person name="Pangilinan J."/>
            <person name="Riley R."/>
            <person name="LaButti K."/>
            <person name="Andreopoulos B."/>
            <person name="Lipzen A."/>
            <person name="Chen C."/>
            <person name="Yan M."/>
            <person name="Daum C."/>
            <person name="Ng V."/>
            <person name="Clum A."/>
            <person name="Steindorff A."/>
            <person name="Ohm R.A."/>
            <person name="Martin F."/>
            <person name="Silar P."/>
            <person name="Natvig D.O."/>
            <person name="Lalanne C."/>
            <person name="Gautier V."/>
            <person name="Ament-Velasquez S.L."/>
            <person name="Kruys A."/>
            <person name="Hutchinson M.I."/>
            <person name="Powell A.J."/>
            <person name="Barry K."/>
            <person name="Miller A.N."/>
            <person name="Grigoriev I.V."/>
            <person name="Debuchy R."/>
            <person name="Gladieux P."/>
            <person name="Hiltunen Thoren M."/>
            <person name="Johannesson H."/>
        </authorList>
    </citation>
    <scope>NUCLEOTIDE SEQUENCE</scope>
    <source>
        <strain evidence="4">CBS 532.94</strain>
    </source>
</reference>
<dbReference type="SUPFAM" id="SSF53383">
    <property type="entry name" value="PLP-dependent transferases"/>
    <property type="match status" value="1"/>
</dbReference>
<keyword evidence="4" id="KW-0808">Transferase</keyword>
<gene>
    <name evidence="4" type="ORF">C8A03DRAFT_46944</name>
</gene>
<keyword evidence="5" id="KW-1185">Reference proteome</keyword>
<dbReference type="InterPro" id="IPR015421">
    <property type="entry name" value="PyrdxlP-dep_Trfase_major"/>
</dbReference>
<dbReference type="AlphaFoldDB" id="A0AAN7C4W1"/>
<evidence type="ECO:0000256" key="3">
    <source>
        <dbReference type="RuleBase" id="RU003560"/>
    </source>
</evidence>
<evidence type="ECO:0000313" key="4">
    <source>
        <dbReference type="EMBL" id="KAK4234802.1"/>
    </source>
</evidence>
<dbReference type="GO" id="GO:0008483">
    <property type="term" value="F:transaminase activity"/>
    <property type="evidence" value="ECO:0007669"/>
    <property type="project" value="InterPro"/>
</dbReference>
<comment type="caution">
    <text evidence="4">The sequence shown here is derived from an EMBL/GenBank/DDBJ whole genome shotgun (WGS) entry which is preliminary data.</text>
</comment>
<name>A0AAN7C4W1_9PEZI</name>
<dbReference type="EMBL" id="MU860326">
    <property type="protein sequence ID" value="KAK4234802.1"/>
    <property type="molecule type" value="Genomic_DNA"/>
</dbReference>
<dbReference type="PANTHER" id="PTHR43094:SF1">
    <property type="entry name" value="AMINOTRANSFERASE CLASS-III"/>
    <property type="match status" value="1"/>
</dbReference>
<evidence type="ECO:0000313" key="5">
    <source>
        <dbReference type="Proteomes" id="UP001303760"/>
    </source>
</evidence>
<dbReference type="InterPro" id="IPR005814">
    <property type="entry name" value="Aminotrans_3"/>
</dbReference>
<keyword evidence="2 3" id="KW-0663">Pyridoxal phosphate</keyword>
<comment type="similarity">
    <text evidence="1 3">Belongs to the class-III pyridoxal-phosphate-dependent aminotransferase family.</text>
</comment>
<evidence type="ECO:0000256" key="2">
    <source>
        <dbReference type="ARBA" id="ARBA00022898"/>
    </source>
</evidence>